<keyword evidence="8" id="KW-0472">Membrane</keyword>
<evidence type="ECO:0000256" key="5">
    <source>
        <dbReference type="ARBA" id="ARBA00022741"/>
    </source>
</evidence>
<dbReference type="InterPro" id="IPR000594">
    <property type="entry name" value="ThiF_NAD_FAD-bd"/>
</dbReference>
<evidence type="ECO:0000256" key="10">
    <source>
        <dbReference type="ARBA" id="ARBA00083375"/>
    </source>
</evidence>
<dbReference type="RefSeq" id="WP_136850771.1">
    <property type="nucleotide sequence ID" value="NZ_SWCI01000001.1"/>
</dbReference>
<dbReference type="PANTHER" id="PTHR43267:SF1">
    <property type="entry name" value="TRNA THREONYLCARBAMOYLADENOSINE DEHYDRATASE"/>
    <property type="match status" value="1"/>
</dbReference>
<comment type="similarity">
    <text evidence="2">Belongs to the HesA/MoeB/ThiF family.</text>
</comment>
<sequence length="264" mass="28788">MNDDYLQRFGGIGRLYGPLALERFRRSHIAVVGIGGVGTWVAEALARSGIGQITLIDLDDICITNTNRQCHALRETVGRSKVAVMAERLRAINPDCRVEEVEEFVDSDNLFELVDDGLDYLVDCIDSVKAKAALIAHCKRRKIRIVTVGGAGGQLDPTRVQVADLAKTYQDPLAAKVRNLLRREYNFSKNPKRRFQVECVFSDEQLKYPGADGQICLAKSAAEGPKAMDCASGFGAVTPVTGTFGFVAASRVLLKLAAQAEKEA</sequence>
<dbReference type="Pfam" id="PF00899">
    <property type="entry name" value="ThiF"/>
    <property type="match status" value="1"/>
</dbReference>
<protein>
    <recommendedName>
        <fullName evidence="9">tRNA threonylcarbamoyladenosine dehydratase</fullName>
    </recommendedName>
    <alternativeName>
        <fullName evidence="10">t(6)A37 dehydratase</fullName>
    </alternativeName>
</protein>
<dbReference type="GO" id="GO:0008641">
    <property type="term" value="F:ubiquitin-like modifier activating enzyme activity"/>
    <property type="evidence" value="ECO:0007669"/>
    <property type="project" value="InterPro"/>
</dbReference>
<evidence type="ECO:0000256" key="6">
    <source>
        <dbReference type="ARBA" id="ARBA00022840"/>
    </source>
</evidence>
<keyword evidence="4" id="KW-0812">Transmembrane</keyword>
<proteinExistence type="inferred from homology"/>
<evidence type="ECO:0000256" key="1">
    <source>
        <dbReference type="ARBA" id="ARBA00004167"/>
    </source>
</evidence>
<evidence type="ECO:0000256" key="3">
    <source>
        <dbReference type="ARBA" id="ARBA00022598"/>
    </source>
</evidence>
<keyword evidence="5" id="KW-0547">Nucleotide-binding</keyword>
<dbReference type="Proteomes" id="UP000305674">
    <property type="component" value="Unassembled WGS sequence"/>
</dbReference>
<dbReference type="Gene3D" id="3.40.50.720">
    <property type="entry name" value="NAD(P)-binding Rossmann-like Domain"/>
    <property type="match status" value="1"/>
</dbReference>
<evidence type="ECO:0000256" key="2">
    <source>
        <dbReference type="ARBA" id="ARBA00009919"/>
    </source>
</evidence>
<dbReference type="InterPro" id="IPR035985">
    <property type="entry name" value="Ubiquitin-activating_enz"/>
</dbReference>
<dbReference type="GO" id="GO:0005524">
    <property type="term" value="F:ATP binding"/>
    <property type="evidence" value="ECO:0007669"/>
    <property type="project" value="UniProtKB-KW"/>
</dbReference>
<dbReference type="NCBIfam" id="NF011696">
    <property type="entry name" value="PRK15116.1"/>
    <property type="match status" value="1"/>
</dbReference>
<dbReference type="InterPro" id="IPR045886">
    <property type="entry name" value="ThiF/MoeB/HesA"/>
</dbReference>
<reference evidence="12 13" key="1">
    <citation type="submission" date="2019-04" db="EMBL/GenBank/DDBJ databases">
        <authorList>
            <person name="Hwang J.C."/>
        </authorList>
    </citation>
    <scope>NUCLEOTIDE SEQUENCE [LARGE SCALE GENOMIC DNA]</scope>
    <source>
        <strain evidence="12 13">IMCC35001</strain>
    </source>
</reference>
<keyword evidence="13" id="KW-1185">Reference proteome</keyword>
<name>A0A4U1BIY9_9GAMM</name>
<dbReference type="GO" id="GO:0016020">
    <property type="term" value="C:membrane"/>
    <property type="evidence" value="ECO:0007669"/>
    <property type="project" value="UniProtKB-SubCell"/>
</dbReference>
<comment type="subcellular location">
    <subcellularLocation>
        <location evidence="1">Membrane</location>
        <topology evidence="1">Single-pass membrane protein</topology>
    </subcellularLocation>
</comment>
<dbReference type="SUPFAM" id="SSF69572">
    <property type="entry name" value="Activating enzymes of the ubiquitin-like proteins"/>
    <property type="match status" value="1"/>
</dbReference>
<dbReference type="EMBL" id="SWCI01000001">
    <property type="protein sequence ID" value="TKB51323.1"/>
    <property type="molecule type" value="Genomic_DNA"/>
</dbReference>
<dbReference type="AlphaFoldDB" id="A0A4U1BIY9"/>
<accession>A0A4U1BIY9</accession>
<dbReference type="FunFam" id="3.40.50.720:FF:000096">
    <property type="entry name" value="tRNA cyclic N6-threonylcarbamoyladenosine(37) synthase TcdA"/>
    <property type="match status" value="1"/>
</dbReference>
<evidence type="ECO:0000313" key="13">
    <source>
        <dbReference type="Proteomes" id="UP000305674"/>
    </source>
</evidence>
<feature type="domain" description="THIF-type NAD/FAD binding fold" evidence="11">
    <location>
        <begin position="16"/>
        <end position="257"/>
    </location>
</feature>
<keyword evidence="3" id="KW-0436">Ligase</keyword>
<keyword evidence="6" id="KW-0067">ATP-binding</keyword>
<keyword evidence="7" id="KW-1133">Transmembrane helix</keyword>
<dbReference type="CDD" id="cd00755">
    <property type="entry name" value="YgdL_like"/>
    <property type="match status" value="1"/>
</dbReference>
<evidence type="ECO:0000313" key="12">
    <source>
        <dbReference type="EMBL" id="TKB51323.1"/>
    </source>
</evidence>
<evidence type="ECO:0000256" key="8">
    <source>
        <dbReference type="ARBA" id="ARBA00023136"/>
    </source>
</evidence>
<organism evidence="12 13">
    <name type="scientific">Ferrimonas sediminicola</name>
    <dbReference type="NCBI Taxonomy" id="2569538"/>
    <lineage>
        <taxon>Bacteria</taxon>
        <taxon>Pseudomonadati</taxon>
        <taxon>Pseudomonadota</taxon>
        <taxon>Gammaproteobacteria</taxon>
        <taxon>Alteromonadales</taxon>
        <taxon>Ferrimonadaceae</taxon>
        <taxon>Ferrimonas</taxon>
    </lineage>
</organism>
<evidence type="ECO:0000256" key="9">
    <source>
        <dbReference type="ARBA" id="ARBA00074884"/>
    </source>
</evidence>
<evidence type="ECO:0000259" key="11">
    <source>
        <dbReference type="Pfam" id="PF00899"/>
    </source>
</evidence>
<dbReference type="PANTHER" id="PTHR43267">
    <property type="entry name" value="TRNA THREONYLCARBAMOYLADENOSINE DEHYDRATASE"/>
    <property type="match status" value="1"/>
</dbReference>
<dbReference type="GO" id="GO:0061503">
    <property type="term" value="F:tRNA threonylcarbamoyladenosine dehydratase"/>
    <property type="evidence" value="ECO:0007669"/>
    <property type="project" value="TreeGrafter"/>
</dbReference>
<dbReference type="GO" id="GO:0061504">
    <property type="term" value="P:cyclic threonylcarbamoyladenosine biosynthetic process"/>
    <property type="evidence" value="ECO:0007669"/>
    <property type="project" value="TreeGrafter"/>
</dbReference>
<gene>
    <name evidence="12" type="primary">tcdA</name>
    <name evidence="12" type="ORF">FCL40_01840</name>
</gene>
<dbReference type="OrthoDB" id="9804150at2"/>
<comment type="caution">
    <text evidence="12">The sequence shown here is derived from an EMBL/GenBank/DDBJ whole genome shotgun (WGS) entry which is preliminary data.</text>
</comment>
<evidence type="ECO:0000256" key="4">
    <source>
        <dbReference type="ARBA" id="ARBA00022692"/>
    </source>
</evidence>
<evidence type="ECO:0000256" key="7">
    <source>
        <dbReference type="ARBA" id="ARBA00022989"/>
    </source>
</evidence>